<feature type="compositionally biased region" description="Basic residues" evidence="1">
    <location>
        <begin position="212"/>
        <end position="222"/>
    </location>
</feature>
<feature type="region of interest" description="Disordered" evidence="1">
    <location>
        <begin position="48"/>
        <end position="67"/>
    </location>
</feature>
<dbReference type="KEGG" id="mbe:MBM_05100"/>
<reference evidence="2 3" key="1">
    <citation type="journal article" date="2012" name="BMC Genomics">
        <title>Sequencing the genome of Marssonina brunnea reveals fungus-poplar co-evolution.</title>
        <authorList>
            <person name="Zhu S."/>
            <person name="Cao Y.-Z."/>
            <person name="Jiang C."/>
            <person name="Tan B.-Y."/>
            <person name="Wang Z."/>
            <person name="Feng S."/>
            <person name="Zhang L."/>
            <person name="Su X.-H."/>
            <person name="Brejova B."/>
            <person name="Vinar T."/>
            <person name="Xu M."/>
            <person name="Wang M.-X."/>
            <person name="Zhang S.-G."/>
            <person name="Huang M.-R."/>
            <person name="Wu R."/>
            <person name="Zhou Y."/>
        </authorList>
    </citation>
    <scope>NUCLEOTIDE SEQUENCE [LARGE SCALE GENOMIC DNA]</scope>
    <source>
        <strain evidence="2 3">MB_m1</strain>
    </source>
</reference>
<protein>
    <recommendedName>
        <fullName evidence="4">DUF3984 domain protein</fullName>
    </recommendedName>
</protein>
<dbReference type="Proteomes" id="UP000006753">
    <property type="component" value="Unassembled WGS sequence"/>
</dbReference>
<keyword evidence="3" id="KW-1185">Reference proteome</keyword>
<proteinExistence type="predicted"/>
<dbReference type="Pfam" id="PF13136">
    <property type="entry name" value="DUF3984"/>
    <property type="match status" value="1"/>
</dbReference>
<feature type="region of interest" description="Disordered" evidence="1">
    <location>
        <begin position="312"/>
        <end position="355"/>
    </location>
</feature>
<organism evidence="2 3">
    <name type="scientific">Marssonina brunnea f. sp. multigermtubi (strain MB_m1)</name>
    <name type="common">Marssonina leaf spot fungus</name>
    <dbReference type="NCBI Taxonomy" id="1072389"/>
    <lineage>
        <taxon>Eukaryota</taxon>
        <taxon>Fungi</taxon>
        <taxon>Dikarya</taxon>
        <taxon>Ascomycota</taxon>
        <taxon>Pezizomycotina</taxon>
        <taxon>Leotiomycetes</taxon>
        <taxon>Helotiales</taxon>
        <taxon>Drepanopezizaceae</taxon>
        <taxon>Drepanopeziza</taxon>
    </lineage>
</organism>
<feature type="compositionally biased region" description="Low complexity" evidence="1">
    <location>
        <begin position="58"/>
        <end position="67"/>
    </location>
</feature>
<gene>
    <name evidence="2" type="ORF">MBM_05100</name>
</gene>
<evidence type="ECO:0008006" key="4">
    <source>
        <dbReference type="Google" id="ProtNLM"/>
    </source>
</evidence>
<dbReference type="InParanoid" id="K1WUE2"/>
<evidence type="ECO:0000256" key="1">
    <source>
        <dbReference type="SAM" id="MobiDB-lite"/>
    </source>
</evidence>
<dbReference type="EMBL" id="JH921438">
    <property type="protein sequence ID" value="EKD16631.1"/>
    <property type="molecule type" value="Genomic_DNA"/>
</dbReference>
<accession>K1WUE2</accession>
<sequence length="374" mass="41149">MDVAYNQHSRRHNSRSFTNLNHLTLAPLTSRLPLPDADALPDLSTSYIEGRSAPTTPSILSRSSSRVSLPRALTMALPKSKSSTHLLAPPPRKLPRSGTSTPGGTRLRNELSLTETYRVDSDWLLRAGAAISSSTRESKGQSWLVSRASSTSLTGQRDEDDEELERDLAREREQASRGVSRRGSVAADADDELSPVTVRRSLSFGPATPSRPHSRFASRVNSRRGSRAQLLTPIGGAIDGYFDHGAFARQDFITEPDFVDAEDEEEDFYEGSDEAKKDDAEVRKLARANSQGLSGWVERMLGWSLFAVEEDGEDEELTDEKAEDSEFSPRTSRLPFDGIHDPITEEVPPPMKDGDVAGWQDAAWLLSVATKVLL</sequence>
<feature type="region of interest" description="Disordered" evidence="1">
    <location>
        <begin position="136"/>
        <end position="222"/>
    </location>
</feature>
<dbReference type="OMA" id="WHDAAWL"/>
<feature type="compositionally biased region" description="Acidic residues" evidence="1">
    <location>
        <begin position="312"/>
        <end position="326"/>
    </location>
</feature>
<feature type="region of interest" description="Disordered" evidence="1">
    <location>
        <begin position="76"/>
        <end position="111"/>
    </location>
</feature>
<dbReference type="eggNOG" id="ENOG502S1RX">
    <property type="taxonomic scope" value="Eukaryota"/>
</dbReference>
<feature type="compositionally biased region" description="Basic and acidic residues" evidence="1">
    <location>
        <begin position="166"/>
        <end position="175"/>
    </location>
</feature>
<dbReference type="InterPro" id="IPR025040">
    <property type="entry name" value="DUF3984"/>
</dbReference>
<dbReference type="AlphaFoldDB" id="K1WUE2"/>
<dbReference type="RefSeq" id="XP_007292989.1">
    <property type="nucleotide sequence ID" value="XM_007292927.1"/>
</dbReference>
<evidence type="ECO:0000313" key="2">
    <source>
        <dbReference type="EMBL" id="EKD16631.1"/>
    </source>
</evidence>
<feature type="compositionally biased region" description="Polar residues" evidence="1">
    <location>
        <begin position="136"/>
        <end position="155"/>
    </location>
</feature>
<dbReference type="GeneID" id="18761035"/>
<evidence type="ECO:0000313" key="3">
    <source>
        <dbReference type="Proteomes" id="UP000006753"/>
    </source>
</evidence>
<dbReference type="HOGENOM" id="CLU_040208_0_0_1"/>
<name>K1WUE2_MARBU</name>
<dbReference type="OrthoDB" id="5339776at2759"/>